<keyword evidence="7" id="KW-1185">Reference proteome</keyword>
<comment type="similarity">
    <text evidence="3">Belongs to the glycosyl hydrolase 5 (cellulase A) family.</text>
</comment>
<accession>A0A017T9Z2</accession>
<dbReference type="GO" id="GO:0008422">
    <property type="term" value="F:beta-glucosidase activity"/>
    <property type="evidence" value="ECO:0007669"/>
    <property type="project" value="TreeGrafter"/>
</dbReference>
<dbReference type="PANTHER" id="PTHR31308">
    <property type="match status" value="1"/>
</dbReference>
<dbReference type="InterPro" id="IPR017853">
    <property type="entry name" value="GH"/>
</dbReference>
<evidence type="ECO:0000256" key="2">
    <source>
        <dbReference type="ARBA" id="ARBA00023295"/>
    </source>
</evidence>
<evidence type="ECO:0000313" key="6">
    <source>
        <dbReference type="EMBL" id="EYF06078.1"/>
    </source>
</evidence>
<evidence type="ECO:0000259" key="5">
    <source>
        <dbReference type="Pfam" id="PF00150"/>
    </source>
</evidence>
<dbReference type="OrthoDB" id="9800955at2"/>
<evidence type="ECO:0000313" key="7">
    <source>
        <dbReference type="Proteomes" id="UP000019678"/>
    </source>
</evidence>
<evidence type="ECO:0000256" key="4">
    <source>
        <dbReference type="SAM" id="SignalP"/>
    </source>
</evidence>
<organism evidence="6 7">
    <name type="scientific">Chondromyces apiculatus DSM 436</name>
    <dbReference type="NCBI Taxonomy" id="1192034"/>
    <lineage>
        <taxon>Bacteria</taxon>
        <taxon>Pseudomonadati</taxon>
        <taxon>Myxococcota</taxon>
        <taxon>Polyangia</taxon>
        <taxon>Polyangiales</taxon>
        <taxon>Polyangiaceae</taxon>
        <taxon>Chondromyces</taxon>
    </lineage>
</organism>
<reference evidence="6 7" key="1">
    <citation type="submission" date="2013-05" db="EMBL/GenBank/DDBJ databases">
        <title>Genome assembly of Chondromyces apiculatus DSM 436.</title>
        <authorList>
            <person name="Sharma G."/>
            <person name="Khatri I."/>
            <person name="Kaur C."/>
            <person name="Mayilraj S."/>
            <person name="Subramanian S."/>
        </authorList>
    </citation>
    <scope>NUCLEOTIDE SEQUENCE [LARGE SCALE GENOMIC DNA]</scope>
    <source>
        <strain evidence="6 7">DSM 436</strain>
    </source>
</reference>
<dbReference type="RefSeq" id="WP_044240699.1">
    <property type="nucleotide sequence ID" value="NZ_ASRX01000018.1"/>
</dbReference>
<dbReference type="Proteomes" id="UP000019678">
    <property type="component" value="Unassembled WGS sequence"/>
</dbReference>
<feature type="chain" id="PRO_5001500376" description="Glycoside hydrolase family 5 domain-containing protein" evidence="4">
    <location>
        <begin position="28"/>
        <end position="513"/>
    </location>
</feature>
<keyword evidence="4" id="KW-0732">Signal</keyword>
<dbReference type="STRING" id="1192034.CAP_2268"/>
<dbReference type="Gene3D" id="2.60.40.1180">
    <property type="entry name" value="Golgi alpha-mannosidase II"/>
    <property type="match status" value="1"/>
</dbReference>
<evidence type="ECO:0000256" key="3">
    <source>
        <dbReference type="RuleBase" id="RU361153"/>
    </source>
</evidence>
<feature type="domain" description="Glycoside hydrolase family 5" evidence="5">
    <location>
        <begin position="45"/>
        <end position="347"/>
    </location>
</feature>
<proteinExistence type="inferred from homology"/>
<dbReference type="Pfam" id="PF00150">
    <property type="entry name" value="Cellulase"/>
    <property type="match status" value="1"/>
</dbReference>
<sequence>MLRPANRLRLGFPLLAATLLASAPCAAAGALHVEGGFFRDARGGAVILRGVNVAGDSKVPPFMPAAEPTLFDPLRDAGMNVVRLLFTWEAYEPEPGAYDAAYLDYYAAAARAAGERGLHVVVDFHQDGFSRFTIGGCGDGFPRWALPPELAPLEPDNGPDCVNWGVRMAQDTEMMTAWTAFYADTHGARTRFLLMLESVSERLAGEPAVIGYDILNEPWGDEATEIPALHADAAAALRKASPEAIVFVSPHALTSAGKATELPPPTFENVAYAPHFYDAMVALLHTWNGTDPAATFDLMQEEATAWGAPLFLGEFGAPAEAGNAIAYMDALYGHLDARLASGAQWVYTPGWTDTRKDGWNQEDFSIVDGEGTTRPNFRLRPAARRIAGTPTGLQVTTVDDPESGTITLAWDHDPDAGETELFVPLASLTRAARARLRIETEGDALDCTAEGARVTCTSPTAGAKRVKVSGAQEPEEAPACGLMGIEPLALGALAALAQRRRRARSRAGRRPRR</sequence>
<dbReference type="Gene3D" id="3.20.20.80">
    <property type="entry name" value="Glycosidases"/>
    <property type="match status" value="1"/>
</dbReference>
<keyword evidence="2 3" id="KW-0326">Glycosidase</keyword>
<name>A0A017T9Z2_9BACT</name>
<dbReference type="PANTHER" id="PTHR31308:SF5">
    <property type="entry name" value="ERGOSTERYL-BETA-GLUCOSIDASE"/>
    <property type="match status" value="1"/>
</dbReference>
<dbReference type="EMBL" id="ASRX01000018">
    <property type="protein sequence ID" value="EYF06078.1"/>
    <property type="molecule type" value="Genomic_DNA"/>
</dbReference>
<dbReference type="SUPFAM" id="SSF51445">
    <property type="entry name" value="(Trans)glycosidases"/>
    <property type="match status" value="1"/>
</dbReference>
<dbReference type="eggNOG" id="COG2730">
    <property type="taxonomic scope" value="Bacteria"/>
</dbReference>
<dbReference type="InterPro" id="IPR001547">
    <property type="entry name" value="Glyco_hydro_5"/>
</dbReference>
<dbReference type="InterPro" id="IPR052066">
    <property type="entry name" value="Glycosphingolipid_Hydrolases"/>
</dbReference>
<feature type="signal peptide" evidence="4">
    <location>
        <begin position="1"/>
        <end position="27"/>
    </location>
</feature>
<comment type="caution">
    <text evidence="6">The sequence shown here is derived from an EMBL/GenBank/DDBJ whole genome shotgun (WGS) entry which is preliminary data.</text>
</comment>
<evidence type="ECO:0000256" key="1">
    <source>
        <dbReference type="ARBA" id="ARBA00022801"/>
    </source>
</evidence>
<dbReference type="AlphaFoldDB" id="A0A017T9Z2"/>
<protein>
    <recommendedName>
        <fullName evidence="5">Glycoside hydrolase family 5 domain-containing protein</fullName>
    </recommendedName>
</protein>
<gene>
    <name evidence="6" type="ORF">CAP_2268</name>
</gene>
<dbReference type="GO" id="GO:0000272">
    <property type="term" value="P:polysaccharide catabolic process"/>
    <property type="evidence" value="ECO:0007669"/>
    <property type="project" value="InterPro"/>
</dbReference>
<dbReference type="InterPro" id="IPR013780">
    <property type="entry name" value="Glyco_hydro_b"/>
</dbReference>
<keyword evidence="1 3" id="KW-0378">Hydrolase</keyword>